<keyword evidence="4" id="KW-1133">Transmembrane helix</keyword>
<evidence type="ECO:0000256" key="2">
    <source>
        <dbReference type="ARBA" id="ARBA00007655"/>
    </source>
</evidence>
<dbReference type="SUPFAM" id="SSF47616">
    <property type="entry name" value="GST C-terminal domain-like"/>
    <property type="match status" value="1"/>
</dbReference>
<feature type="region of interest" description="Disordered" evidence="6">
    <location>
        <begin position="226"/>
        <end position="251"/>
    </location>
</feature>
<gene>
    <name evidence="8" type="ORF">ACJMK2_008122</name>
</gene>
<dbReference type="EMBL" id="JBJQND010000011">
    <property type="protein sequence ID" value="KAL3862132.1"/>
    <property type="molecule type" value="Genomic_DNA"/>
</dbReference>
<protein>
    <recommendedName>
        <fullName evidence="7">CLIC N-terminal domain-containing protein</fullName>
    </recommendedName>
</protein>
<dbReference type="Gene3D" id="3.40.30.10">
    <property type="entry name" value="Glutaredoxin"/>
    <property type="match status" value="1"/>
</dbReference>
<evidence type="ECO:0000256" key="3">
    <source>
        <dbReference type="ARBA" id="ARBA00022692"/>
    </source>
</evidence>
<dbReference type="InterPro" id="IPR036282">
    <property type="entry name" value="Glutathione-S-Trfase_C_sf"/>
</dbReference>
<dbReference type="Proteomes" id="UP001634394">
    <property type="component" value="Unassembled WGS sequence"/>
</dbReference>
<evidence type="ECO:0000259" key="7">
    <source>
        <dbReference type="Pfam" id="PF22441"/>
    </source>
</evidence>
<comment type="subcellular location">
    <subcellularLocation>
        <location evidence="1">Membrane</location>
        <topology evidence="1">Single-pass membrane protein</topology>
    </subcellularLocation>
</comment>
<accession>A0ABD3VNN2</accession>
<reference evidence="8 9" key="1">
    <citation type="submission" date="2024-11" db="EMBL/GenBank/DDBJ databases">
        <title>Chromosome-level genome assembly of the freshwater bivalve Anodonta woodiana.</title>
        <authorList>
            <person name="Chen X."/>
        </authorList>
    </citation>
    <scope>NUCLEOTIDE SEQUENCE [LARGE SCALE GENOMIC DNA]</scope>
    <source>
        <strain evidence="8">MN2024</strain>
        <tissue evidence="8">Gills</tissue>
    </source>
</reference>
<comment type="similarity">
    <text evidence="2">Belongs to the chloride channel CLIC family.</text>
</comment>
<evidence type="ECO:0000256" key="6">
    <source>
        <dbReference type="SAM" id="MobiDB-lite"/>
    </source>
</evidence>
<dbReference type="InterPro" id="IPR036249">
    <property type="entry name" value="Thioredoxin-like_sf"/>
</dbReference>
<dbReference type="SUPFAM" id="SSF52833">
    <property type="entry name" value="Thioredoxin-like"/>
    <property type="match status" value="1"/>
</dbReference>
<dbReference type="PANTHER" id="PTHR43920">
    <property type="entry name" value="CHLORIDE INTRACELLULAR CHANNEL, ISOFORM A"/>
    <property type="match status" value="1"/>
</dbReference>
<evidence type="ECO:0000256" key="5">
    <source>
        <dbReference type="ARBA" id="ARBA00023136"/>
    </source>
</evidence>
<dbReference type="Gene3D" id="1.20.1050.10">
    <property type="match status" value="1"/>
</dbReference>
<dbReference type="GO" id="GO:0016020">
    <property type="term" value="C:membrane"/>
    <property type="evidence" value="ECO:0007669"/>
    <property type="project" value="UniProtKB-SubCell"/>
</dbReference>
<evidence type="ECO:0000256" key="1">
    <source>
        <dbReference type="ARBA" id="ARBA00004167"/>
    </source>
</evidence>
<evidence type="ECO:0000313" key="9">
    <source>
        <dbReference type="Proteomes" id="UP001634394"/>
    </source>
</evidence>
<feature type="compositionally biased region" description="Basic and acidic residues" evidence="6">
    <location>
        <begin position="227"/>
        <end position="242"/>
    </location>
</feature>
<evidence type="ECO:0000256" key="4">
    <source>
        <dbReference type="ARBA" id="ARBA00022989"/>
    </source>
</evidence>
<name>A0ABD3VNN2_SINWO</name>
<organism evidence="8 9">
    <name type="scientific">Sinanodonta woodiana</name>
    <name type="common">Chinese pond mussel</name>
    <name type="synonym">Anodonta woodiana</name>
    <dbReference type="NCBI Taxonomy" id="1069815"/>
    <lineage>
        <taxon>Eukaryota</taxon>
        <taxon>Metazoa</taxon>
        <taxon>Spiralia</taxon>
        <taxon>Lophotrochozoa</taxon>
        <taxon>Mollusca</taxon>
        <taxon>Bivalvia</taxon>
        <taxon>Autobranchia</taxon>
        <taxon>Heteroconchia</taxon>
        <taxon>Palaeoheterodonta</taxon>
        <taxon>Unionida</taxon>
        <taxon>Unionoidea</taxon>
        <taxon>Unionidae</taxon>
        <taxon>Unioninae</taxon>
        <taxon>Sinanodonta</taxon>
    </lineage>
</organism>
<feature type="domain" description="CLIC N-terminal" evidence="7">
    <location>
        <begin position="13"/>
        <end position="96"/>
    </location>
</feature>
<dbReference type="Pfam" id="PF22441">
    <property type="entry name" value="CLIC-like_N"/>
    <property type="match status" value="1"/>
</dbReference>
<proteinExistence type="inferred from homology"/>
<keyword evidence="3" id="KW-0812">Transmembrane</keyword>
<comment type="caution">
    <text evidence="8">The sequence shown here is derived from an EMBL/GenBank/DDBJ whole genome shotgun (WGS) entry which is preliminary data.</text>
</comment>
<evidence type="ECO:0000313" key="8">
    <source>
        <dbReference type="EMBL" id="KAL3862132.1"/>
    </source>
</evidence>
<sequence>MEANGDSAVPSNSVELFVKAGENGLNYGACPFCQMVYMILDTKSKEGDLTYDVITINMSRPPQEFKKLANRLPVLRHMDEILSGNDEIVNYLDLTFPHPDLRYDNLKANSVCLDVFGKFSSYIKQVSHSAEPLIKEFDAINDYLESAGTKFLCGNHITNLDCLVLPKLQHIRVAAKAFKDFEIPSDMKGLWSYLKTAYSNDTFRKTCPSDQEIVYHWSQKSETPQLEEEKQRYYSTDGEPRFSFDIPSVLE</sequence>
<keyword evidence="9" id="KW-1185">Reference proteome</keyword>
<keyword evidence="5" id="KW-0472">Membrane</keyword>
<dbReference type="PANTHER" id="PTHR43920:SF5">
    <property type="entry name" value="CHLORIDE INTRACELLULAR CHANNEL CLIC"/>
    <property type="match status" value="1"/>
</dbReference>
<dbReference type="AlphaFoldDB" id="A0ABD3VNN2"/>
<dbReference type="InterPro" id="IPR053823">
    <property type="entry name" value="CLIC_N"/>
</dbReference>